<dbReference type="Proteomes" id="UP000241404">
    <property type="component" value="Unassembled WGS sequence"/>
</dbReference>
<sequence length="82" mass="9276">MIHDKSSDNNRSWRGLYSTYLNKNEQRAIVCHCFPAQFVTACKNDYACKAIRPKATKYAKVTPVDNKASLKLNSIPVLPYAP</sequence>
<reference evidence="1 2" key="1">
    <citation type="submission" date="2018-03" db="EMBL/GenBank/DDBJ databases">
        <title>Whole genome sequencing of Histamine producing bacteria.</title>
        <authorList>
            <person name="Butler K."/>
        </authorList>
    </citation>
    <scope>NUCLEOTIDE SEQUENCE [LARGE SCALE GENOMIC DNA]</scope>
    <source>
        <strain evidence="1 2">BT-6</strain>
    </source>
</reference>
<gene>
    <name evidence="1" type="ORF">CTM90_14755</name>
</gene>
<accession>A0ABD6X0W2</accession>
<comment type="caution">
    <text evidence="1">The sequence shown here is derived from an EMBL/GenBank/DDBJ whole genome shotgun (WGS) entry which is preliminary data.</text>
</comment>
<evidence type="ECO:0000313" key="1">
    <source>
        <dbReference type="EMBL" id="PSU15991.1"/>
    </source>
</evidence>
<name>A0ABD6X0W2_PHODM</name>
<dbReference type="AlphaFoldDB" id="A0ABD6X0W2"/>
<protein>
    <submittedName>
        <fullName evidence="1">Uncharacterized protein</fullName>
    </submittedName>
</protein>
<organism evidence="1 2">
    <name type="scientific">Photobacterium damselae</name>
    <dbReference type="NCBI Taxonomy" id="38293"/>
    <lineage>
        <taxon>Bacteria</taxon>
        <taxon>Pseudomonadati</taxon>
        <taxon>Pseudomonadota</taxon>
        <taxon>Gammaproteobacteria</taxon>
        <taxon>Vibrionales</taxon>
        <taxon>Vibrionaceae</taxon>
        <taxon>Photobacterium</taxon>
    </lineage>
</organism>
<evidence type="ECO:0000313" key="2">
    <source>
        <dbReference type="Proteomes" id="UP000241404"/>
    </source>
</evidence>
<proteinExistence type="predicted"/>
<dbReference type="EMBL" id="PYMM01000010">
    <property type="protein sequence ID" value="PSU15991.1"/>
    <property type="molecule type" value="Genomic_DNA"/>
</dbReference>